<dbReference type="Pfam" id="PF10181">
    <property type="entry name" value="PIG-H"/>
    <property type="match status" value="1"/>
</dbReference>
<dbReference type="AlphaFoldDB" id="A0A139ATW3"/>
<protein>
    <recommendedName>
        <fullName evidence="3">Phosphatidylinositol N-acetylglucosaminyltransferase subunit H conserved domain-containing protein</fullName>
    </recommendedName>
</protein>
<dbReference type="UniPathway" id="UPA00196"/>
<feature type="domain" description="Phosphatidylinositol N-acetylglucosaminyltransferase subunit H conserved" evidence="3">
    <location>
        <begin position="70"/>
        <end position="127"/>
    </location>
</feature>
<evidence type="ECO:0000259" key="3">
    <source>
        <dbReference type="Pfam" id="PF10181"/>
    </source>
</evidence>
<reference evidence="4 5" key="1">
    <citation type="journal article" date="2015" name="Genome Biol. Evol.">
        <title>Phylogenomic analyses indicate that early fungi evolved digesting cell walls of algal ancestors of land plants.</title>
        <authorList>
            <person name="Chang Y."/>
            <person name="Wang S."/>
            <person name="Sekimoto S."/>
            <person name="Aerts A.L."/>
            <person name="Choi C."/>
            <person name="Clum A."/>
            <person name="LaButti K.M."/>
            <person name="Lindquist E.A."/>
            <person name="Yee Ngan C."/>
            <person name="Ohm R.A."/>
            <person name="Salamov A.A."/>
            <person name="Grigoriev I.V."/>
            <person name="Spatafora J.W."/>
            <person name="Berbee M.L."/>
        </authorList>
    </citation>
    <scope>NUCLEOTIDE SEQUENCE [LARGE SCALE GENOMIC DNA]</scope>
    <source>
        <strain evidence="4 5">JEL478</strain>
    </source>
</reference>
<dbReference type="PANTHER" id="PTHR15231:SF1">
    <property type="entry name" value="PHOSPHATIDYLINOSITOL N-ACETYLGLUCOSAMINYLTRANSFERASE SUBUNIT H"/>
    <property type="match status" value="1"/>
</dbReference>
<dbReference type="PANTHER" id="PTHR15231">
    <property type="entry name" value="PHOSPHATIDYLINOSITOL N-ACETYLGLUCOSAMINYLTRANSFERASE SUBUNIT H"/>
    <property type="match status" value="1"/>
</dbReference>
<evidence type="ECO:0000256" key="1">
    <source>
        <dbReference type="ARBA" id="ARBA00004687"/>
    </source>
</evidence>
<dbReference type="Proteomes" id="UP000070544">
    <property type="component" value="Unassembled WGS sequence"/>
</dbReference>
<accession>A0A139ATW3</accession>
<keyword evidence="5" id="KW-1185">Reference proteome</keyword>
<dbReference type="STRING" id="1344416.A0A139ATW3"/>
<dbReference type="GO" id="GO:0006506">
    <property type="term" value="P:GPI anchor biosynthetic process"/>
    <property type="evidence" value="ECO:0007669"/>
    <property type="project" value="UniProtKB-UniPathway"/>
</dbReference>
<dbReference type="InterPro" id="IPR044215">
    <property type="entry name" value="PIG-H"/>
</dbReference>
<comment type="pathway">
    <text evidence="1">Glycolipid biosynthesis; glycosylphosphatidylinositol-anchor biosynthesis.</text>
</comment>
<organism evidence="4 5">
    <name type="scientific">Gonapodya prolifera (strain JEL478)</name>
    <name type="common">Monoblepharis prolifera</name>
    <dbReference type="NCBI Taxonomy" id="1344416"/>
    <lineage>
        <taxon>Eukaryota</taxon>
        <taxon>Fungi</taxon>
        <taxon>Fungi incertae sedis</taxon>
        <taxon>Chytridiomycota</taxon>
        <taxon>Chytridiomycota incertae sedis</taxon>
        <taxon>Monoblepharidomycetes</taxon>
        <taxon>Monoblepharidales</taxon>
        <taxon>Gonapodyaceae</taxon>
        <taxon>Gonapodya</taxon>
    </lineage>
</organism>
<dbReference type="OrthoDB" id="6256716at2759"/>
<sequence length="156" mass="17721">MASLKVIHYGGASEFIVRSSAPFVGKVDAAVMVVAGTLFHMIPASLRIMCSAAFVILWIVAKLEKVVSESIFAVKGLGLEIRTRRVWRRSSQFIDIARISDICINEALYRFGVVTYMAILIREEDNMLIPYENILPPVTILQRVYKECWKELYHEP</sequence>
<comment type="similarity">
    <text evidence="2">Belongs to the PIGH family.</text>
</comment>
<dbReference type="GO" id="GO:0000506">
    <property type="term" value="C:glycosylphosphatidylinositol-N-acetylglucosaminyltransferase (GPI-GnT) complex"/>
    <property type="evidence" value="ECO:0007669"/>
    <property type="project" value="InterPro"/>
</dbReference>
<evidence type="ECO:0000256" key="2">
    <source>
        <dbReference type="ARBA" id="ARBA00009610"/>
    </source>
</evidence>
<dbReference type="OMA" id="TIHHESL"/>
<dbReference type="EMBL" id="KQ965736">
    <property type="protein sequence ID" value="KXS20172.1"/>
    <property type="molecule type" value="Genomic_DNA"/>
</dbReference>
<proteinExistence type="inferred from homology"/>
<dbReference type="InterPro" id="IPR019328">
    <property type="entry name" value="PIGH-H_dom"/>
</dbReference>
<gene>
    <name evidence="4" type="ORF">M427DRAFT_403651</name>
</gene>
<name>A0A139ATW3_GONPJ</name>
<evidence type="ECO:0000313" key="5">
    <source>
        <dbReference type="Proteomes" id="UP000070544"/>
    </source>
</evidence>
<evidence type="ECO:0000313" key="4">
    <source>
        <dbReference type="EMBL" id="KXS20172.1"/>
    </source>
</evidence>